<name>A0A4R6Z4L1_9GAMM</name>
<dbReference type="AlphaFoldDB" id="A0A4R6Z4L1"/>
<evidence type="ECO:0000313" key="6">
    <source>
        <dbReference type="EMBL" id="TDR46600.1"/>
    </source>
</evidence>
<dbReference type="InterPro" id="IPR058240">
    <property type="entry name" value="rSAM_sf"/>
</dbReference>
<keyword evidence="3" id="KW-0479">Metal-binding</keyword>
<dbReference type="OrthoDB" id="9780503at2"/>
<dbReference type="Gene3D" id="3.20.20.70">
    <property type="entry name" value="Aldolase class I"/>
    <property type="match status" value="1"/>
</dbReference>
<evidence type="ECO:0000256" key="3">
    <source>
        <dbReference type="ARBA" id="ARBA00022723"/>
    </source>
</evidence>
<keyword evidence="7" id="KW-1185">Reference proteome</keyword>
<dbReference type="InterPro" id="IPR013785">
    <property type="entry name" value="Aldolase_TIM"/>
</dbReference>
<dbReference type="InterPro" id="IPR047771">
    <property type="entry name" value="Radical_SAM_STM4011-like"/>
</dbReference>
<keyword evidence="4" id="KW-0408">Iron</keyword>
<evidence type="ECO:0000256" key="1">
    <source>
        <dbReference type="ARBA" id="ARBA00001966"/>
    </source>
</evidence>
<dbReference type="Proteomes" id="UP000295293">
    <property type="component" value="Unassembled WGS sequence"/>
</dbReference>
<protein>
    <submittedName>
        <fullName evidence="6">MoaA/NifB/PqqE/SkfB family radical SAM enzyme</fullName>
    </submittedName>
</protein>
<evidence type="ECO:0000256" key="2">
    <source>
        <dbReference type="ARBA" id="ARBA00022691"/>
    </source>
</evidence>
<gene>
    <name evidence="6" type="ORF">DFR29_103134</name>
</gene>
<dbReference type="CDD" id="cd01335">
    <property type="entry name" value="Radical_SAM"/>
    <property type="match status" value="1"/>
</dbReference>
<accession>A0A4R6Z4L1</accession>
<dbReference type="GO" id="GO:0051536">
    <property type="term" value="F:iron-sulfur cluster binding"/>
    <property type="evidence" value="ECO:0007669"/>
    <property type="project" value="UniProtKB-KW"/>
</dbReference>
<keyword evidence="2" id="KW-0949">S-adenosyl-L-methionine</keyword>
<evidence type="ECO:0000256" key="4">
    <source>
        <dbReference type="ARBA" id="ARBA00023004"/>
    </source>
</evidence>
<dbReference type="PANTHER" id="PTHR11228">
    <property type="entry name" value="RADICAL SAM DOMAIN PROTEIN"/>
    <property type="match status" value="1"/>
</dbReference>
<dbReference type="InterPro" id="IPR050377">
    <property type="entry name" value="Radical_SAM_PqqE_MftC-like"/>
</dbReference>
<dbReference type="EMBL" id="SNZH01000003">
    <property type="protein sequence ID" value="TDR46600.1"/>
    <property type="molecule type" value="Genomic_DNA"/>
</dbReference>
<dbReference type="SUPFAM" id="SSF102114">
    <property type="entry name" value="Radical SAM enzymes"/>
    <property type="match status" value="1"/>
</dbReference>
<dbReference type="SFLD" id="SFLDS00029">
    <property type="entry name" value="Radical_SAM"/>
    <property type="match status" value="1"/>
</dbReference>
<evidence type="ECO:0000313" key="7">
    <source>
        <dbReference type="Proteomes" id="UP000295293"/>
    </source>
</evidence>
<dbReference type="PANTHER" id="PTHR11228:SF7">
    <property type="entry name" value="PQQA PEPTIDE CYCLASE"/>
    <property type="match status" value="1"/>
</dbReference>
<reference evidence="6 7" key="1">
    <citation type="submission" date="2019-03" db="EMBL/GenBank/DDBJ databases">
        <title>Genomic Encyclopedia of Type Strains, Phase IV (KMG-IV): sequencing the most valuable type-strain genomes for metagenomic binning, comparative biology and taxonomic classification.</title>
        <authorList>
            <person name="Goeker M."/>
        </authorList>
    </citation>
    <scope>NUCLEOTIDE SEQUENCE [LARGE SCALE GENOMIC DNA]</scope>
    <source>
        <strain evidence="6 7">DSM 21667</strain>
    </source>
</reference>
<proteinExistence type="predicted"/>
<organism evidence="6 7">
    <name type="scientific">Tahibacter aquaticus</name>
    <dbReference type="NCBI Taxonomy" id="520092"/>
    <lineage>
        <taxon>Bacteria</taxon>
        <taxon>Pseudomonadati</taxon>
        <taxon>Pseudomonadota</taxon>
        <taxon>Gammaproteobacteria</taxon>
        <taxon>Lysobacterales</taxon>
        <taxon>Rhodanobacteraceae</taxon>
        <taxon>Tahibacter</taxon>
    </lineage>
</organism>
<comment type="caution">
    <text evidence="6">The sequence shown here is derived from an EMBL/GenBank/DDBJ whole genome shotgun (WGS) entry which is preliminary data.</text>
</comment>
<dbReference type="GO" id="GO:0046872">
    <property type="term" value="F:metal ion binding"/>
    <property type="evidence" value="ECO:0007669"/>
    <property type="project" value="UniProtKB-KW"/>
</dbReference>
<comment type="cofactor">
    <cofactor evidence="1">
        <name>[4Fe-4S] cluster</name>
        <dbReference type="ChEBI" id="CHEBI:49883"/>
    </cofactor>
</comment>
<sequence length="308" mass="34844">MRRLEADTLRLLYRGRLASCNYDCSYCPFAKRRDSADTLRRDAAELQRFVAWCEQAPETLAVLFTPWGEGLVRRHYIDALVRLSHAPRLRRVAIQTNLSSNLRWLARANTQTLALWCTFHPSQLAQATFLRRLDLLRDAGVRFSVGMVGQREDIAAIEALRRALPGDVYLWINAFDPRPADYYSTQQIQRLSAVDPHFPRSLAPPPSLGADCRAGDTALSVDGDGNVRPCHFVPLPLGNLYDGSFRRHRAPRACPNAHCDCYIGYMHRRDIGHERYFDQGVLERVMDGWPASVRQSPAASPPLADFAP</sequence>
<dbReference type="NCBIfam" id="NF038073">
    <property type="entry name" value="rSAM_STM4011"/>
    <property type="match status" value="1"/>
</dbReference>
<keyword evidence="5" id="KW-0411">Iron-sulfur</keyword>
<evidence type="ECO:0000256" key="5">
    <source>
        <dbReference type="ARBA" id="ARBA00023014"/>
    </source>
</evidence>
<dbReference type="InterPro" id="IPR007197">
    <property type="entry name" value="rSAM"/>
</dbReference>
<dbReference type="GO" id="GO:0003824">
    <property type="term" value="F:catalytic activity"/>
    <property type="evidence" value="ECO:0007669"/>
    <property type="project" value="InterPro"/>
</dbReference>